<proteinExistence type="predicted"/>
<dbReference type="STRING" id="417102.CA982_17945"/>
<gene>
    <name evidence="10" type="ORF">CA982_17945</name>
</gene>
<feature type="domain" description="Major facilitator superfamily (MFS) profile" evidence="9">
    <location>
        <begin position="14"/>
        <end position="465"/>
    </location>
</feature>
<evidence type="ECO:0000313" key="11">
    <source>
        <dbReference type="Proteomes" id="UP000194632"/>
    </source>
</evidence>
<evidence type="ECO:0000256" key="1">
    <source>
        <dbReference type="ARBA" id="ARBA00004651"/>
    </source>
</evidence>
<name>A0A243Q783_9ACTN</name>
<feature type="transmembrane region" description="Helical" evidence="8">
    <location>
        <begin position="105"/>
        <end position="125"/>
    </location>
</feature>
<feature type="region of interest" description="Disordered" evidence="7">
    <location>
        <begin position="474"/>
        <end position="501"/>
    </location>
</feature>
<dbReference type="GO" id="GO:0022857">
    <property type="term" value="F:transmembrane transporter activity"/>
    <property type="evidence" value="ECO:0007669"/>
    <property type="project" value="InterPro"/>
</dbReference>
<keyword evidence="4 8" id="KW-0812">Transmembrane</keyword>
<dbReference type="GO" id="GO:0005886">
    <property type="term" value="C:plasma membrane"/>
    <property type="evidence" value="ECO:0007669"/>
    <property type="project" value="UniProtKB-SubCell"/>
</dbReference>
<dbReference type="Proteomes" id="UP000194632">
    <property type="component" value="Unassembled WGS sequence"/>
</dbReference>
<dbReference type="PANTHER" id="PTHR42718">
    <property type="entry name" value="MAJOR FACILITATOR SUPERFAMILY MULTIDRUG TRANSPORTER MFSC"/>
    <property type="match status" value="1"/>
</dbReference>
<feature type="transmembrane region" description="Helical" evidence="8">
    <location>
        <begin position="227"/>
        <end position="247"/>
    </location>
</feature>
<protein>
    <submittedName>
        <fullName evidence="10">MFS transporter</fullName>
    </submittedName>
</protein>
<dbReference type="Pfam" id="PF07690">
    <property type="entry name" value="MFS_1"/>
    <property type="match status" value="1"/>
</dbReference>
<feature type="transmembrane region" description="Helical" evidence="8">
    <location>
        <begin position="341"/>
        <end position="359"/>
    </location>
</feature>
<feature type="transmembrane region" description="Helical" evidence="8">
    <location>
        <begin position="80"/>
        <end position="99"/>
    </location>
</feature>
<feature type="transmembrane region" description="Helical" evidence="8">
    <location>
        <begin position="438"/>
        <end position="458"/>
    </location>
</feature>
<keyword evidence="11" id="KW-1185">Reference proteome</keyword>
<feature type="transmembrane region" description="Helical" evidence="8">
    <location>
        <begin position="365"/>
        <end position="384"/>
    </location>
</feature>
<accession>A0A243Q783</accession>
<feature type="transmembrane region" description="Helical" evidence="8">
    <location>
        <begin position="268"/>
        <end position="292"/>
    </location>
</feature>
<evidence type="ECO:0000256" key="5">
    <source>
        <dbReference type="ARBA" id="ARBA00022989"/>
    </source>
</evidence>
<keyword evidence="3" id="KW-1003">Cell membrane</keyword>
<evidence type="ECO:0000256" key="2">
    <source>
        <dbReference type="ARBA" id="ARBA00022448"/>
    </source>
</evidence>
<reference evidence="10 11" key="1">
    <citation type="submission" date="2017-05" db="EMBL/GenBank/DDBJ databases">
        <title>Biotechnological potential of actinobacteria isolated from South African environments.</title>
        <authorList>
            <person name="Le Roes-Hill M."/>
            <person name="Prins A."/>
            <person name="Durrell K.A."/>
        </authorList>
    </citation>
    <scope>NUCLEOTIDE SEQUENCE [LARGE SCALE GENOMIC DNA]</scope>
    <source>
        <strain evidence="10">BS2</strain>
    </source>
</reference>
<evidence type="ECO:0000256" key="6">
    <source>
        <dbReference type="ARBA" id="ARBA00023136"/>
    </source>
</evidence>
<dbReference type="OrthoDB" id="4484751at2"/>
<feature type="transmembrane region" description="Helical" evidence="8">
    <location>
        <begin position="203"/>
        <end position="221"/>
    </location>
</feature>
<feature type="transmembrane region" description="Helical" evidence="8">
    <location>
        <begin position="50"/>
        <end position="68"/>
    </location>
</feature>
<comment type="subcellular location">
    <subcellularLocation>
        <location evidence="1">Cell membrane</location>
        <topology evidence="1">Multi-pass membrane protein</topology>
    </subcellularLocation>
</comment>
<dbReference type="SUPFAM" id="SSF103473">
    <property type="entry name" value="MFS general substrate transporter"/>
    <property type="match status" value="1"/>
</dbReference>
<dbReference type="InterPro" id="IPR020846">
    <property type="entry name" value="MFS_dom"/>
</dbReference>
<dbReference type="EMBL" id="NGFO01000022">
    <property type="protein sequence ID" value="OUC77306.1"/>
    <property type="molecule type" value="Genomic_DNA"/>
</dbReference>
<dbReference type="RefSeq" id="WP_086536633.1">
    <property type="nucleotide sequence ID" value="NZ_NGFO01000022.1"/>
</dbReference>
<evidence type="ECO:0000259" key="9">
    <source>
        <dbReference type="PROSITE" id="PS50850"/>
    </source>
</evidence>
<dbReference type="Gene3D" id="1.20.1250.20">
    <property type="entry name" value="MFS general substrate transporter like domains"/>
    <property type="match status" value="1"/>
</dbReference>
<comment type="caution">
    <text evidence="10">The sequence shown here is derived from an EMBL/GenBank/DDBJ whole genome shotgun (WGS) entry which is preliminary data.</text>
</comment>
<evidence type="ECO:0000256" key="8">
    <source>
        <dbReference type="SAM" id="Phobius"/>
    </source>
</evidence>
<evidence type="ECO:0000313" key="10">
    <source>
        <dbReference type="EMBL" id="OUC77306.1"/>
    </source>
</evidence>
<dbReference type="PROSITE" id="PS50850">
    <property type="entry name" value="MFS"/>
    <property type="match status" value="1"/>
</dbReference>
<keyword evidence="5 8" id="KW-1133">Transmembrane helix</keyword>
<organism evidence="10 11">
    <name type="scientific">Gordonia lacunae</name>
    <dbReference type="NCBI Taxonomy" id="417102"/>
    <lineage>
        <taxon>Bacteria</taxon>
        <taxon>Bacillati</taxon>
        <taxon>Actinomycetota</taxon>
        <taxon>Actinomycetes</taxon>
        <taxon>Mycobacteriales</taxon>
        <taxon>Gordoniaceae</taxon>
        <taxon>Gordonia</taxon>
    </lineage>
</organism>
<evidence type="ECO:0000256" key="3">
    <source>
        <dbReference type="ARBA" id="ARBA00022475"/>
    </source>
</evidence>
<evidence type="ECO:0000256" key="4">
    <source>
        <dbReference type="ARBA" id="ARBA00022692"/>
    </source>
</evidence>
<keyword evidence="6 8" id="KW-0472">Membrane</keyword>
<evidence type="ECO:0000256" key="7">
    <source>
        <dbReference type="SAM" id="MobiDB-lite"/>
    </source>
</evidence>
<feature type="transmembrane region" description="Helical" evidence="8">
    <location>
        <begin position="170"/>
        <end position="191"/>
    </location>
</feature>
<dbReference type="InterPro" id="IPR011701">
    <property type="entry name" value="MFS"/>
</dbReference>
<feature type="transmembrane region" description="Helical" evidence="8">
    <location>
        <begin position="298"/>
        <end position="329"/>
    </location>
</feature>
<feature type="transmembrane region" description="Helical" evidence="8">
    <location>
        <begin position="137"/>
        <end position="158"/>
    </location>
</feature>
<dbReference type="PANTHER" id="PTHR42718:SF46">
    <property type="entry name" value="BLR6921 PROTEIN"/>
    <property type="match status" value="1"/>
</dbReference>
<feature type="transmembrane region" description="Helical" evidence="8">
    <location>
        <begin position="405"/>
        <end position="426"/>
    </location>
</feature>
<dbReference type="AlphaFoldDB" id="A0A243Q783"/>
<sequence length="501" mass="49831">MDRPGGTAASTRRAVSALCFAVTTMSVLQAAVVPMIPTMSAQLGAGPAEIGWVLTANLLAAAICTPVLGKLADRRGGRRVLIGILVVVVLGSVLCVLATSLPLLVIGRVLQGSAFAIFPIGVAVLRRTTDQRRLTHAIGLMSGMMAGGAGLGMVAAGVLVADDGPYQRVFWMLLALSVVSLAWVSVAVPATPGAAVPGPGADVAGVLLLAVGLCAVLLALAEGPRRSAGTAVGVGVGGLACLVLWCLHERRTGAPLVPPRALAGRRVTPAHIAAALVGAAMYFQFLGIAQFVQAAPEVAGYGFGASVLAASVVFLLPGAGAGFAAAAVSGRLVHRFRGDRVLAAMCIVGVIAFVVLVVARDRPWQLIAAAVVVNVFVSGSYAALPSLVTDAVPAADTAVANGVNAIARIVGSSIASATVASLFAALTVAGGAHPAGTAYGLVFALGGAAAGAAGLVGLMSRPARPGAETVVLTPASTPGRRVRAGTPGSTGRGAPRDRLPR</sequence>
<dbReference type="InterPro" id="IPR036259">
    <property type="entry name" value="MFS_trans_sf"/>
</dbReference>
<keyword evidence="2" id="KW-0813">Transport</keyword>